<organism evidence="1 2">
    <name type="scientific">Nonomuraea solani</name>
    <dbReference type="NCBI Taxonomy" id="1144553"/>
    <lineage>
        <taxon>Bacteria</taxon>
        <taxon>Bacillati</taxon>
        <taxon>Actinomycetota</taxon>
        <taxon>Actinomycetes</taxon>
        <taxon>Streptosporangiales</taxon>
        <taxon>Streptosporangiaceae</taxon>
        <taxon>Nonomuraea</taxon>
    </lineage>
</organism>
<evidence type="ECO:0000313" key="2">
    <source>
        <dbReference type="Proteomes" id="UP000236732"/>
    </source>
</evidence>
<keyword evidence="2" id="KW-1185">Reference proteome</keyword>
<dbReference type="AlphaFoldDB" id="A0A1H6ESS7"/>
<sequence>MEIGVVCPERPDPETLARVAGFAMRTILDVSNVEISFVREDDAWRFHWGGAGQVVTFFVPPGRHEFAGHWYLSFAAGPGDERVAELLMIIMSAVTALLVGGTLDDDNSPFERPGLTPEALLAQVLRESPLEPEAAVHLLRAGRLA</sequence>
<dbReference type="RefSeq" id="WP_103961593.1">
    <property type="nucleotide sequence ID" value="NZ_FNVT01000016.1"/>
</dbReference>
<name>A0A1H6ESS7_9ACTN</name>
<gene>
    <name evidence="1" type="ORF">SAMN05444920_116178</name>
</gene>
<reference evidence="1 2" key="1">
    <citation type="submission" date="2016-10" db="EMBL/GenBank/DDBJ databases">
        <authorList>
            <person name="de Groot N.N."/>
        </authorList>
    </citation>
    <scope>NUCLEOTIDE SEQUENCE [LARGE SCALE GENOMIC DNA]</scope>
    <source>
        <strain evidence="1 2">CGMCC 4.7037</strain>
    </source>
</reference>
<dbReference type="Proteomes" id="UP000236732">
    <property type="component" value="Unassembled WGS sequence"/>
</dbReference>
<protein>
    <submittedName>
        <fullName evidence="1">Uncharacterized protein</fullName>
    </submittedName>
</protein>
<dbReference type="OrthoDB" id="9794735at2"/>
<dbReference type="EMBL" id="FNVT01000016">
    <property type="protein sequence ID" value="SEH00443.1"/>
    <property type="molecule type" value="Genomic_DNA"/>
</dbReference>
<proteinExistence type="predicted"/>
<evidence type="ECO:0000313" key="1">
    <source>
        <dbReference type="EMBL" id="SEH00443.1"/>
    </source>
</evidence>
<accession>A0A1H6ESS7</accession>